<sequence length="220" mass="23255">MILRSLYQQVLLRYALPGSEPTPLAGLPPMSTDMLLEPDELIRRFNFASDKAFDTAWGTASAPGTISCGMTGINGVLIGTPSAAGTEVLFFRGDRMLAQRAVVKQDDKLSMVTDGTCSAAPVPAQVPAVPLTSLYGGMAGLFGRDGAEPAEATAAALTSRHAVPSIKPQDLACGRMPSYWMADSATTSGPVTSWSLLVFHFTKITVEAQDGKLSRIDCKD</sequence>
<evidence type="ECO:0000313" key="1">
    <source>
        <dbReference type="EMBL" id="MCF2531365.1"/>
    </source>
</evidence>
<proteinExistence type="predicted"/>
<organism evidence="1 2">
    <name type="scientific">Yinghuangia soli</name>
    <dbReference type="NCBI Taxonomy" id="2908204"/>
    <lineage>
        <taxon>Bacteria</taxon>
        <taxon>Bacillati</taxon>
        <taxon>Actinomycetota</taxon>
        <taxon>Actinomycetes</taxon>
        <taxon>Kitasatosporales</taxon>
        <taxon>Streptomycetaceae</taxon>
        <taxon>Yinghuangia</taxon>
    </lineage>
</organism>
<reference evidence="1" key="1">
    <citation type="submission" date="2022-01" db="EMBL/GenBank/DDBJ databases">
        <title>Genome-Based Taxonomic Classification of the Phylum Actinobacteria.</title>
        <authorList>
            <person name="Gao Y."/>
        </authorList>
    </citation>
    <scope>NUCLEOTIDE SEQUENCE</scope>
    <source>
        <strain evidence="1">KLBMP 8922</strain>
    </source>
</reference>
<keyword evidence="2" id="KW-1185">Reference proteome</keyword>
<dbReference type="EMBL" id="JAKFHA010000023">
    <property type="protein sequence ID" value="MCF2531365.1"/>
    <property type="molecule type" value="Genomic_DNA"/>
</dbReference>
<comment type="caution">
    <text evidence="1">The sequence shown here is derived from an EMBL/GenBank/DDBJ whole genome shotgun (WGS) entry which is preliminary data.</text>
</comment>
<dbReference type="Proteomes" id="UP001165378">
    <property type="component" value="Unassembled WGS sequence"/>
</dbReference>
<gene>
    <name evidence="1" type="ORF">LZ495_29675</name>
</gene>
<name>A0AA41Q5I8_9ACTN</name>
<dbReference type="RefSeq" id="WP_235056028.1">
    <property type="nucleotide sequence ID" value="NZ_JAKFHA010000023.1"/>
</dbReference>
<evidence type="ECO:0000313" key="2">
    <source>
        <dbReference type="Proteomes" id="UP001165378"/>
    </source>
</evidence>
<dbReference type="AlphaFoldDB" id="A0AA41Q5I8"/>
<protein>
    <submittedName>
        <fullName evidence="1">Uncharacterized protein</fullName>
    </submittedName>
</protein>
<accession>A0AA41Q5I8</accession>